<name>A0ABW6CJ39_9CAUL</name>
<dbReference type="InterPro" id="IPR036388">
    <property type="entry name" value="WH-like_DNA-bd_sf"/>
</dbReference>
<evidence type="ECO:0000313" key="5">
    <source>
        <dbReference type="EMBL" id="MFD3263080.1"/>
    </source>
</evidence>
<dbReference type="PIRSF" id="PIRSF019455">
    <property type="entry name" value="CopR_AtkY"/>
    <property type="match status" value="1"/>
</dbReference>
<sequence length="122" mass="14016">MNITEAESQIMQALWRKTPLTADEIVADVRARQPWAEATVKTLINRLLKKKAIKSERVDGRHQYVPLVDRANYVQDESQGLLDRLFEGQLAPLVAHFAQNRKLKPEEIARLKKLIAELDDDD</sequence>
<evidence type="ECO:0000256" key="4">
    <source>
        <dbReference type="ARBA" id="ARBA00023163"/>
    </source>
</evidence>
<keyword evidence="6" id="KW-1185">Reference proteome</keyword>
<evidence type="ECO:0000256" key="1">
    <source>
        <dbReference type="ARBA" id="ARBA00011046"/>
    </source>
</evidence>
<evidence type="ECO:0000313" key="6">
    <source>
        <dbReference type="Proteomes" id="UP001598130"/>
    </source>
</evidence>
<dbReference type="InterPro" id="IPR005650">
    <property type="entry name" value="BlaI_family"/>
</dbReference>
<dbReference type="SUPFAM" id="SSF46785">
    <property type="entry name" value="Winged helix' DNA-binding domain"/>
    <property type="match status" value="1"/>
</dbReference>
<dbReference type="Pfam" id="PF03965">
    <property type="entry name" value="Penicillinase_R"/>
    <property type="match status" value="1"/>
</dbReference>
<dbReference type="RefSeq" id="WP_305339092.1">
    <property type="nucleotide sequence ID" value="NZ_JAOTJD010000004.1"/>
</dbReference>
<evidence type="ECO:0000256" key="2">
    <source>
        <dbReference type="ARBA" id="ARBA00023015"/>
    </source>
</evidence>
<protein>
    <submittedName>
        <fullName evidence="5">BlaI/MecI/CopY family transcriptional regulator</fullName>
    </submittedName>
</protein>
<keyword evidence="4" id="KW-0804">Transcription</keyword>
<dbReference type="EMBL" id="JAOTJD010000004">
    <property type="protein sequence ID" value="MFD3263080.1"/>
    <property type="molecule type" value="Genomic_DNA"/>
</dbReference>
<accession>A0ABW6CJ39</accession>
<reference evidence="5 6" key="1">
    <citation type="submission" date="2022-09" db="EMBL/GenBank/DDBJ databases">
        <title>New species of Phenylobacterium.</title>
        <authorList>
            <person name="Mieszkin S."/>
        </authorList>
    </citation>
    <scope>NUCLEOTIDE SEQUENCE [LARGE SCALE GENOMIC DNA]</scope>
    <source>
        <strain evidence="5 6">HK31-G</strain>
    </source>
</reference>
<comment type="similarity">
    <text evidence="1">Belongs to the BlaI transcriptional regulatory family.</text>
</comment>
<organism evidence="5 6">
    <name type="scientific">Phenylobacterium ferrooxidans</name>
    <dbReference type="NCBI Taxonomy" id="2982689"/>
    <lineage>
        <taxon>Bacteria</taxon>
        <taxon>Pseudomonadati</taxon>
        <taxon>Pseudomonadota</taxon>
        <taxon>Alphaproteobacteria</taxon>
        <taxon>Caulobacterales</taxon>
        <taxon>Caulobacteraceae</taxon>
        <taxon>Phenylobacterium</taxon>
    </lineage>
</organism>
<dbReference type="Gene3D" id="1.10.10.10">
    <property type="entry name" value="Winged helix-like DNA-binding domain superfamily/Winged helix DNA-binding domain"/>
    <property type="match status" value="1"/>
</dbReference>
<proteinExistence type="inferred from homology"/>
<dbReference type="Gene3D" id="1.10.4040.10">
    <property type="entry name" value="Penicillinase repressor domain"/>
    <property type="match status" value="1"/>
</dbReference>
<gene>
    <name evidence="5" type="ORF">OCL97_03760</name>
</gene>
<dbReference type="InterPro" id="IPR036390">
    <property type="entry name" value="WH_DNA-bd_sf"/>
</dbReference>
<keyword evidence="3" id="KW-0238">DNA-binding</keyword>
<comment type="caution">
    <text evidence="5">The sequence shown here is derived from an EMBL/GenBank/DDBJ whole genome shotgun (WGS) entry which is preliminary data.</text>
</comment>
<dbReference type="Proteomes" id="UP001598130">
    <property type="component" value="Unassembled WGS sequence"/>
</dbReference>
<keyword evidence="2" id="KW-0805">Transcription regulation</keyword>
<evidence type="ECO:0000256" key="3">
    <source>
        <dbReference type="ARBA" id="ARBA00023125"/>
    </source>
</evidence>